<name>A0A0G1NEC1_9BACT</name>
<sequence length="82" mass="9501">MADTYLKDKNYQKAREVLEKYVEYDASKVETLVLLAQIALEEKNLTAALKYLESARELEPNNQFFQASVSDVRSLLERQSQN</sequence>
<accession>A0A0G1NEC1</accession>
<dbReference type="AlphaFoldDB" id="A0A0G1NEC1"/>
<dbReference type="Gene3D" id="1.25.40.10">
    <property type="entry name" value="Tetratricopeptide repeat domain"/>
    <property type="match status" value="1"/>
</dbReference>
<organism evidence="2 3">
    <name type="scientific">Candidatus Azambacteria bacterium GW2011_GWA2_45_90</name>
    <dbReference type="NCBI Taxonomy" id="1618614"/>
    <lineage>
        <taxon>Bacteria</taxon>
        <taxon>Candidatus Azamiibacteriota</taxon>
    </lineage>
</organism>
<dbReference type="InterPro" id="IPR011990">
    <property type="entry name" value="TPR-like_helical_dom_sf"/>
</dbReference>
<proteinExistence type="predicted"/>
<feature type="repeat" description="TPR" evidence="1">
    <location>
        <begin position="29"/>
        <end position="62"/>
    </location>
</feature>
<reference evidence="2 3" key="1">
    <citation type="journal article" date="2015" name="Nature">
        <title>rRNA introns, odd ribosomes, and small enigmatic genomes across a large radiation of phyla.</title>
        <authorList>
            <person name="Brown C.T."/>
            <person name="Hug L.A."/>
            <person name="Thomas B.C."/>
            <person name="Sharon I."/>
            <person name="Castelle C.J."/>
            <person name="Singh A."/>
            <person name="Wilkins M.J."/>
            <person name="Williams K.H."/>
            <person name="Banfield J.F."/>
        </authorList>
    </citation>
    <scope>NUCLEOTIDE SEQUENCE [LARGE SCALE GENOMIC DNA]</scope>
</reference>
<dbReference type="Pfam" id="PF14559">
    <property type="entry name" value="TPR_19"/>
    <property type="match status" value="1"/>
</dbReference>
<dbReference type="Proteomes" id="UP000034644">
    <property type="component" value="Unassembled WGS sequence"/>
</dbReference>
<keyword evidence="1" id="KW-0802">TPR repeat</keyword>
<evidence type="ECO:0000256" key="1">
    <source>
        <dbReference type="PROSITE-ProRule" id="PRU00339"/>
    </source>
</evidence>
<gene>
    <name evidence="2" type="ORF">UX27_C0016G0002</name>
</gene>
<protein>
    <submittedName>
        <fullName evidence="2">Uncharacterized protein</fullName>
    </submittedName>
</protein>
<dbReference type="PROSITE" id="PS50005">
    <property type="entry name" value="TPR"/>
    <property type="match status" value="1"/>
</dbReference>
<dbReference type="SUPFAM" id="SSF48452">
    <property type="entry name" value="TPR-like"/>
    <property type="match status" value="1"/>
</dbReference>
<comment type="caution">
    <text evidence="2">The sequence shown here is derived from an EMBL/GenBank/DDBJ whole genome shotgun (WGS) entry which is preliminary data.</text>
</comment>
<evidence type="ECO:0000313" key="2">
    <source>
        <dbReference type="EMBL" id="KKU18884.1"/>
    </source>
</evidence>
<evidence type="ECO:0000313" key="3">
    <source>
        <dbReference type="Proteomes" id="UP000034644"/>
    </source>
</evidence>
<dbReference type="InterPro" id="IPR019734">
    <property type="entry name" value="TPR_rpt"/>
</dbReference>
<dbReference type="EMBL" id="LCLO01000016">
    <property type="protein sequence ID" value="KKU18884.1"/>
    <property type="molecule type" value="Genomic_DNA"/>
</dbReference>